<keyword evidence="4" id="KW-1185">Reference proteome</keyword>
<comment type="caution">
    <text evidence="3">The sequence shown here is derived from an EMBL/GenBank/DDBJ whole genome shotgun (WGS) entry which is preliminary data.</text>
</comment>
<sequence>MTTRHLIDPEIVPVLDFLPDLDLSHDALPIMRAGMAAMERPGPVAIPDIRMIPGRDGAPDVPLHIFNADPAGRPRPAILHIHGGGMVMGTADAASRSIGPMAEAMGFVAASVDYRLAPETAFPGPQEDCYAAIEWLVAQADTLGIDPQRIVVLGESAGGGLAAALALMVRDRGAMALAGQILIYPMLDHRTGGAECRWQSAGTGEFIWTRASNQFCWDALRGDYGCDDARKGWFSPALADDLAGLPPTYVAVGALDLFLDEDLDFVRRLAGAGVPVECHVYPGAIHAFDIMATARVAQQSRNDLNGAIRRMLALD</sequence>
<evidence type="ECO:0000313" key="3">
    <source>
        <dbReference type="EMBL" id="GBH31477.1"/>
    </source>
</evidence>
<protein>
    <recommendedName>
        <fullName evidence="2">Alpha/beta hydrolase fold-3 domain-containing protein</fullName>
    </recommendedName>
</protein>
<dbReference type="InterPro" id="IPR013094">
    <property type="entry name" value="AB_hydrolase_3"/>
</dbReference>
<dbReference type="Proteomes" id="UP000290975">
    <property type="component" value="Unassembled WGS sequence"/>
</dbReference>
<evidence type="ECO:0000313" key="4">
    <source>
        <dbReference type="Proteomes" id="UP000290975"/>
    </source>
</evidence>
<dbReference type="InterPro" id="IPR050300">
    <property type="entry name" value="GDXG_lipolytic_enzyme"/>
</dbReference>
<dbReference type="SUPFAM" id="SSF53474">
    <property type="entry name" value="alpha/beta-Hydrolases"/>
    <property type="match status" value="1"/>
</dbReference>
<dbReference type="AlphaFoldDB" id="A0A401J491"/>
<proteinExistence type="predicted"/>
<keyword evidence="1" id="KW-0378">Hydrolase</keyword>
<feature type="domain" description="Alpha/beta hydrolase fold-3" evidence="2">
    <location>
        <begin position="78"/>
        <end position="288"/>
    </location>
</feature>
<dbReference type="STRING" id="1192759.GCA_000277525_01666"/>
<dbReference type="RefSeq" id="WP_130753217.1">
    <property type="nucleotide sequence ID" value="NZ_BBQY01000016.1"/>
</dbReference>
<dbReference type="PANTHER" id="PTHR48081:SF8">
    <property type="entry name" value="ALPHA_BETA HYDROLASE FOLD-3 DOMAIN-CONTAINING PROTEIN-RELATED"/>
    <property type="match status" value="1"/>
</dbReference>
<dbReference type="Pfam" id="PF07859">
    <property type="entry name" value="Abhydrolase_3"/>
    <property type="match status" value="1"/>
</dbReference>
<reference evidence="3 4" key="1">
    <citation type="submission" date="2014-12" db="EMBL/GenBank/DDBJ databases">
        <title>Whole genome sequencing of Sphingobium xenophagum OW59.</title>
        <authorList>
            <person name="Ohta Y."/>
            <person name="Nishi S."/>
            <person name="Hatada Y."/>
        </authorList>
    </citation>
    <scope>NUCLEOTIDE SEQUENCE [LARGE SCALE GENOMIC DNA]</scope>
    <source>
        <strain evidence="3 4">OW59</strain>
    </source>
</reference>
<dbReference type="EMBL" id="BBQY01000016">
    <property type="protein sequence ID" value="GBH31477.1"/>
    <property type="molecule type" value="Genomic_DNA"/>
</dbReference>
<organism evidence="3 4">
    <name type="scientific">Sphingobium xenophagum</name>
    <dbReference type="NCBI Taxonomy" id="121428"/>
    <lineage>
        <taxon>Bacteria</taxon>
        <taxon>Pseudomonadati</taxon>
        <taxon>Pseudomonadota</taxon>
        <taxon>Alphaproteobacteria</taxon>
        <taxon>Sphingomonadales</taxon>
        <taxon>Sphingomonadaceae</taxon>
        <taxon>Sphingobium</taxon>
    </lineage>
</organism>
<accession>A0A401J491</accession>
<dbReference type="Gene3D" id="3.40.50.1820">
    <property type="entry name" value="alpha/beta hydrolase"/>
    <property type="match status" value="1"/>
</dbReference>
<name>A0A401J491_SPHXE</name>
<evidence type="ECO:0000256" key="1">
    <source>
        <dbReference type="ARBA" id="ARBA00022801"/>
    </source>
</evidence>
<dbReference type="InterPro" id="IPR029058">
    <property type="entry name" value="AB_hydrolase_fold"/>
</dbReference>
<dbReference type="GO" id="GO:0016787">
    <property type="term" value="F:hydrolase activity"/>
    <property type="evidence" value="ECO:0007669"/>
    <property type="project" value="UniProtKB-KW"/>
</dbReference>
<dbReference type="PANTHER" id="PTHR48081">
    <property type="entry name" value="AB HYDROLASE SUPERFAMILY PROTEIN C4A8.06C"/>
    <property type="match status" value="1"/>
</dbReference>
<gene>
    <name evidence="3" type="ORF">MBESOW_P2733</name>
</gene>
<evidence type="ECO:0000259" key="2">
    <source>
        <dbReference type="Pfam" id="PF07859"/>
    </source>
</evidence>